<protein>
    <recommendedName>
        <fullName evidence="1">CHK kinase-like domain-containing protein</fullName>
    </recommendedName>
</protein>
<dbReference type="PANTHER" id="PTHR11012">
    <property type="entry name" value="PROTEIN KINASE-LIKE DOMAIN-CONTAINING"/>
    <property type="match status" value="1"/>
</dbReference>
<proteinExistence type="predicted"/>
<organism evidence="2 3">
    <name type="scientific">Arctia plantaginis</name>
    <name type="common">Wood tiger moth</name>
    <name type="synonym">Phalaena plantaginis</name>
    <dbReference type="NCBI Taxonomy" id="874455"/>
    <lineage>
        <taxon>Eukaryota</taxon>
        <taxon>Metazoa</taxon>
        <taxon>Ecdysozoa</taxon>
        <taxon>Arthropoda</taxon>
        <taxon>Hexapoda</taxon>
        <taxon>Insecta</taxon>
        <taxon>Pterygota</taxon>
        <taxon>Neoptera</taxon>
        <taxon>Endopterygota</taxon>
        <taxon>Lepidoptera</taxon>
        <taxon>Glossata</taxon>
        <taxon>Ditrysia</taxon>
        <taxon>Noctuoidea</taxon>
        <taxon>Erebidae</taxon>
        <taxon>Arctiinae</taxon>
        <taxon>Arctia</taxon>
    </lineage>
</organism>
<dbReference type="OrthoDB" id="8250698at2759"/>
<sequence>MAVYNFEGDIANISESQLEFINNVILEHGLKDNKIFFESVGKPGDNYVASVKRITIEGANGSIKIIAKIAPTLEIIRKPMNTRILFENEHLMYTEVLPKLIQFQKNAGIPEEGQLRYAKCYGSTLEEPNEVILLEDMTASDFIMLDRFTSLSNDCVKSMMKNFAVLHSLSFVLKHKEPETYNKFKNSLTNLWTLVGGSDDAMGFFQMIEDDTIAIVKDPKYQDFVRHKVSDLPNLATKFSKIDAYNQYTVILQGDSWTNNILFKFEGEKLIDSVMIDYQLSRNTSPVNDIMYMIFNCTDHETRKENFYDWIDYYHSELEKSLFNFNLKTSLVYPRDKLDVDLKQYAKFSFGLSVLLASMLIRKTEDVAKMTDAMKNENKPDAQEFVVSTLDEESTTRYRNRIIGLIESFTELGLM</sequence>
<dbReference type="InterPro" id="IPR011009">
    <property type="entry name" value="Kinase-like_dom_sf"/>
</dbReference>
<evidence type="ECO:0000313" key="3">
    <source>
        <dbReference type="Proteomes" id="UP000494106"/>
    </source>
</evidence>
<feature type="domain" description="CHK kinase-like" evidence="1">
    <location>
        <begin position="132"/>
        <end position="324"/>
    </location>
</feature>
<dbReference type="InterPro" id="IPR015897">
    <property type="entry name" value="CHK_kinase-like"/>
</dbReference>
<comment type="caution">
    <text evidence="2">The sequence shown here is derived from an EMBL/GenBank/DDBJ whole genome shotgun (WGS) entry which is preliminary data.</text>
</comment>
<dbReference type="InterPro" id="IPR004119">
    <property type="entry name" value="EcKL"/>
</dbReference>
<dbReference type="Proteomes" id="UP000494106">
    <property type="component" value="Unassembled WGS sequence"/>
</dbReference>
<dbReference type="SMART" id="SM00587">
    <property type="entry name" value="CHK"/>
    <property type="match status" value="1"/>
</dbReference>
<dbReference type="AlphaFoldDB" id="A0A8S1A3C5"/>
<keyword evidence="3" id="KW-1185">Reference proteome</keyword>
<dbReference type="EMBL" id="CADEBC010000510">
    <property type="protein sequence ID" value="CAB3241468.1"/>
    <property type="molecule type" value="Genomic_DNA"/>
</dbReference>
<gene>
    <name evidence="2" type="ORF">APLA_LOCUS8643</name>
</gene>
<evidence type="ECO:0000259" key="1">
    <source>
        <dbReference type="SMART" id="SM00587"/>
    </source>
</evidence>
<name>A0A8S1A3C5_ARCPL</name>
<dbReference type="PANTHER" id="PTHR11012:SF30">
    <property type="entry name" value="PROTEIN KINASE-LIKE DOMAIN-CONTAINING"/>
    <property type="match status" value="1"/>
</dbReference>
<dbReference type="Pfam" id="PF02958">
    <property type="entry name" value="EcKL"/>
    <property type="match status" value="1"/>
</dbReference>
<dbReference type="SUPFAM" id="SSF56112">
    <property type="entry name" value="Protein kinase-like (PK-like)"/>
    <property type="match status" value="1"/>
</dbReference>
<evidence type="ECO:0000313" key="2">
    <source>
        <dbReference type="EMBL" id="CAB3241468.1"/>
    </source>
</evidence>
<accession>A0A8S1A3C5</accession>
<reference evidence="2 3" key="1">
    <citation type="submission" date="2020-04" db="EMBL/GenBank/DDBJ databases">
        <authorList>
            <person name="Wallbank WR R."/>
            <person name="Pardo Diaz C."/>
            <person name="Kozak K."/>
            <person name="Martin S."/>
            <person name="Jiggins C."/>
            <person name="Moest M."/>
            <person name="Warren A I."/>
            <person name="Byers J.R.P. K."/>
            <person name="Montejo-Kovacevich G."/>
            <person name="Yen C E."/>
        </authorList>
    </citation>
    <scope>NUCLEOTIDE SEQUENCE [LARGE SCALE GENOMIC DNA]</scope>
</reference>